<organism evidence="11 12">
    <name type="scientific">Aquarana catesbeiana</name>
    <name type="common">American bullfrog</name>
    <name type="synonym">Rana catesbeiana</name>
    <dbReference type="NCBI Taxonomy" id="8400"/>
    <lineage>
        <taxon>Eukaryota</taxon>
        <taxon>Metazoa</taxon>
        <taxon>Chordata</taxon>
        <taxon>Craniata</taxon>
        <taxon>Vertebrata</taxon>
        <taxon>Euteleostomi</taxon>
        <taxon>Amphibia</taxon>
        <taxon>Batrachia</taxon>
        <taxon>Anura</taxon>
        <taxon>Neobatrachia</taxon>
        <taxon>Ranoidea</taxon>
        <taxon>Ranidae</taxon>
        <taxon>Aquarana</taxon>
    </lineage>
</organism>
<comment type="catalytic activity">
    <reaction evidence="10">
        <text>2 5-aminolevulinate = porphobilinogen + 2 H2O + H(+)</text>
        <dbReference type="Rhea" id="RHEA:24064"/>
        <dbReference type="ChEBI" id="CHEBI:15377"/>
        <dbReference type="ChEBI" id="CHEBI:15378"/>
        <dbReference type="ChEBI" id="CHEBI:58126"/>
        <dbReference type="ChEBI" id="CHEBI:356416"/>
        <dbReference type="EC" id="4.2.1.24"/>
    </reaction>
</comment>
<dbReference type="SMART" id="SM01004">
    <property type="entry name" value="ALAD"/>
    <property type="match status" value="1"/>
</dbReference>
<gene>
    <name evidence="11" type="ORF">AB205_0220140</name>
</gene>
<dbReference type="GO" id="GO:0005829">
    <property type="term" value="C:cytosol"/>
    <property type="evidence" value="ECO:0007669"/>
    <property type="project" value="TreeGrafter"/>
</dbReference>
<dbReference type="PANTHER" id="PTHR11458">
    <property type="entry name" value="DELTA-AMINOLEVULINIC ACID DEHYDRATASE"/>
    <property type="match status" value="1"/>
</dbReference>
<comment type="subunit">
    <text evidence="8">Homooctamer; active form. Homohexamer; low activity form.</text>
</comment>
<comment type="similarity">
    <text evidence="2">Belongs to the ALAD family.</text>
</comment>
<evidence type="ECO:0000256" key="2">
    <source>
        <dbReference type="ARBA" id="ARBA00008055"/>
    </source>
</evidence>
<dbReference type="EMBL" id="KV928498">
    <property type="protein sequence ID" value="PIO33086.1"/>
    <property type="molecule type" value="Genomic_DNA"/>
</dbReference>
<dbReference type="AlphaFoldDB" id="A0A2G9RYV6"/>
<name>A0A2G9RYV6_AQUCT</name>
<evidence type="ECO:0000313" key="11">
    <source>
        <dbReference type="EMBL" id="PIO33086.1"/>
    </source>
</evidence>
<dbReference type="InterPro" id="IPR001731">
    <property type="entry name" value="ALAD"/>
</dbReference>
<dbReference type="GO" id="GO:0008270">
    <property type="term" value="F:zinc ion binding"/>
    <property type="evidence" value="ECO:0007669"/>
    <property type="project" value="TreeGrafter"/>
</dbReference>
<evidence type="ECO:0000256" key="3">
    <source>
        <dbReference type="ARBA" id="ARBA00012053"/>
    </source>
</evidence>
<dbReference type="GO" id="GO:0004655">
    <property type="term" value="F:porphobilinogen synthase activity"/>
    <property type="evidence" value="ECO:0007669"/>
    <property type="project" value="UniProtKB-EC"/>
</dbReference>
<dbReference type="Proteomes" id="UP000228934">
    <property type="component" value="Unassembled WGS sequence"/>
</dbReference>
<protein>
    <recommendedName>
        <fullName evidence="3">porphobilinogen synthase</fullName>
        <ecNumber evidence="3">4.2.1.24</ecNumber>
    </recommendedName>
    <alternativeName>
        <fullName evidence="9">Porphobilinogen synthase</fullName>
    </alternativeName>
</protein>
<evidence type="ECO:0000256" key="7">
    <source>
        <dbReference type="ARBA" id="ARBA00025628"/>
    </source>
</evidence>
<evidence type="ECO:0000256" key="9">
    <source>
        <dbReference type="ARBA" id="ARBA00032837"/>
    </source>
</evidence>
<evidence type="ECO:0000313" key="12">
    <source>
        <dbReference type="Proteomes" id="UP000228934"/>
    </source>
</evidence>
<keyword evidence="6" id="KW-0627">Porphyrin biosynthesis</keyword>
<dbReference type="InterPro" id="IPR013785">
    <property type="entry name" value="Aldolase_TIM"/>
</dbReference>
<accession>A0A2G9RYV6</accession>
<comment type="function">
    <text evidence="7">Catalyzes an early step in the biosynthesis of tetrapyrroles. Binds two molecules of 5-aminolevulinate per subunit, each at a distinct site, and catalyzes their condensation to form porphobilinogen.</text>
</comment>
<evidence type="ECO:0000256" key="8">
    <source>
        <dbReference type="ARBA" id="ARBA00025861"/>
    </source>
</evidence>
<evidence type="ECO:0000256" key="5">
    <source>
        <dbReference type="ARBA" id="ARBA00023239"/>
    </source>
</evidence>
<dbReference type="PANTHER" id="PTHR11458:SF0">
    <property type="entry name" value="DELTA-AMINOLEVULINIC ACID DEHYDRATASE"/>
    <property type="match status" value="1"/>
</dbReference>
<dbReference type="EC" id="4.2.1.24" evidence="3"/>
<evidence type="ECO:0000256" key="4">
    <source>
        <dbReference type="ARBA" id="ARBA00023133"/>
    </source>
</evidence>
<dbReference type="OrthoDB" id="1530at2759"/>
<keyword evidence="12" id="KW-1185">Reference proteome</keyword>
<dbReference type="Pfam" id="PF00490">
    <property type="entry name" value="ALAD"/>
    <property type="match status" value="1"/>
</dbReference>
<dbReference type="UniPathway" id="UPA00251">
    <property type="reaction ID" value="UER00318"/>
</dbReference>
<proteinExistence type="inferred from homology"/>
<evidence type="ECO:0000256" key="10">
    <source>
        <dbReference type="ARBA" id="ARBA00047651"/>
    </source>
</evidence>
<dbReference type="GO" id="GO:0006782">
    <property type="term" value="P:protoporphyrinogen IX biosynthetic process"/>
    <property type="evidence" value="ECO:0007669"/>
    <property type="project" value="UniProtKB-UniPathway"/>
</dbReference>
<keyword evidence="5" id="KW-0456">Lyase</keyword>
<sequence>MGRVNIFWLVAEYGARVNNISCPIVSQGPSAVTQTCQPINVTSPCNVMLCVTFSIDIFQHPDLPLAVYHVSGEYAMLWHGAKAGAFDLKVAVLEAMTGFRRAGAEIIITYYVPQLLKWIKEL</sequence>
<comment type="pathway">
    <text evidence="1">Porphyrin-containing compound metabolism; protoporphyrin-IX biosynthesis; coproporphyrinogen-III from 5-aminolevulinate: step 1/4.</text>
</comment>
<reference evidence="12" key="1">
    <citation type="journal article" date="2017" name="Nat. Commun.">
        <title>The North American bullfrog draft genome provides insight into hormonal regulation of long noncoding RNA.</title>
        <authorList>
            <person name="Hammond S.A."/>
            <person name="Warren R.L."/>
            <person name="Vandervalk B.P."/>
            <person name="Kucuk E."/>
            <person name="Khan H."/>
            <person name="Gibb E.A."/>
            <person name="Pandoh P."/>
            <person name="Kirk H."/>
            <person name="Zhao Y."/>
            <person name="Jones M."/>
            <person name="Mungall A.J."/>
            <person name="Coope R."/>
            <person name="Pleasance S."/>
            <person name="Moore R.A."/>
            <person name="Holt R.A."/>
            <person name="Round J.M."/>
            <person name="Ohora S."/>
            <person name="Walle B.V."/>
            <person name="Veldhoen N."/>
            <person name="Helbing C.C."/>
            <person name="Birol I."/>
        </authorList>
    </citation>
    <scope>NUCLEOTIDE SEQUENCE [LARGE SCALE GENOMIC DNA]</scope>
</reference>
<keyword evidence="4" id="KW-0350">Heme biosynthesis</keyword>
<evidence type="ECO:0000256" key="6">
    <source>
        <dbReference type="ARBA" id="ARBA00023244"/>
    </source>
</evidence>
<dbReference type="Gene3D" id="3.20.20.70">
    <property type="entry name" value="Aldolase class I"/>
    <property type="match status" value="1"/>
</dbReference>
<dbReference type="SUPFAM" id="SSF51569">
    <property type="entry name" value="Aldolase"/>
    <property type="match status" value="1"/>
</dbReference>
<evidence type="ECO:0000256" key="1">
    <source>
        <dbReference type="ARBA" id="ARBA00004694"/>
    </source>
</evidence>